<dbReference type="EMBL" id="FXTI01000008">
    <property type="protein sequence ID" value="SMO81248.1"/>
    <property type="molecule type" value="Genomic_DNA"/>
</dbReference>
<dbReference type="InterPro" id="IPR018126">
    <property type="entry name" value="SASP_alpha/beta-type_CS"/>
</dbReference>
<name>A0A521EBD2_9BACL</name>
<dbReference type="Pfam" id="PF00269">
    <property type="entry name" value="SASP"/>
    <property type="match status" value="1"/>
</dbReference>
<keyword evidence="4" id="KW-1185">Reference proteome</keyword>
<dbReference type="OrthoDB" id="1684060at2"/>
<dbReference type="Proteomes" id="UP000315636">
    <property type="component" value="Unassembled WGS sequence"/>
</dbReference>
<dbReference type="RefSeq" id="WP_142506116.1">
    <property type="nucleotide sequence ID" value="NZ_FXTI01000008.1"/>
</dbReference>
<dbReference type="InterPro" id="IPR001448">
    <property type="entry name" value="SASP_alpha/beta-type"/>
</dbReference>
<evidence type="ECO:0000256" key="1">
    <source>
        <dbReference type="ARBA" id="ARBA00005442"/>
    </source>
</evidence>
<gene>
    <name evidence="3" type="ORF">SAMN06264849_108166</name>
</gene>
<comment type="similarity">
    <text evidence="1">Belongs to the alpha/beta-type SASP family.</text>
</comment>
<dbReference type="PROSITE" id="PS00304">
    <property type="entry name" value="SASP_1"/>
    <property type="match status" value="1"/>
</dbReference>
<dbReference type="GO" id="GO:0006265">
    <property type="term" value="P:DNA topological change"/>
    <property type="evidence" value="ECO:0007669"/>
    <property type="project" value="InterPro"/>
</dbReference>
<evidence type="ECO:0000313" key="3">
    <source>
        <dbReference type="EMBL" id="SMO81248.1"/>
    </source>
</evidence>
<dbReference type="InterPro" id="IPR038300">
    <property type="entry name" value="SASP_sf_alpha/beta"/>
</dbReference>
<organism evidence="3 4">
    <name type="scientific">Melghirimyces algeriensis</name>
    <dbReference type="NCBI Taxonomy" id="910412"/>
    <lineage>
        <taxon>Bacteria</taxon>
        <taxon>Bacillati</taxon>
        <taxon>Bacillota</taxon>
        <taxon>Bacilli</taxon>
        <taxon>Bacillales</taxon>
        <taxon>Thermoactinomycetaceae</taxon>
        <taxon>Melghirimyces</taxon>
    </lineage>
</organism>
<dbReference type="Gene3D" id="6.10.10.80">
    <property type="entry name" value="Small, acid-soluble spore protein, alpha/beta type-like"/>
    <property type="match status" value="1"/>
</dbReference>
<evidence type="ECO:0000313" key="4">
    <source>
        <dbReference type="Proteomes" id="UP000315636"/>
    </source>
</evidence>
<evidence type="ECO:0000256" key="2">
    <source>
        <dbReference type="ARBA" id="ARBA00023125"/>
    </source>
</evidence>
<protein>
    <submittedName>
        <fullName evidence="3">Small acid-soluble spore protein F (Minor alpha/beta-type SASP)</fullName>
    </submittedName>
</protein>
<sequence>MDQLARRGVMSEDLKVELAKELGFYDVVQREGWGGIKARDAGNMVKRAIQLAEERMADR</sequence>
<keyword evidence="2" id="KW-0238">DNA-binding</keyword>
<proteinExistence type="inferred from homology"/>
<accession>A0A521EBD2</accession>
<reference evidence="3 4" key="1">
    <citation type="submission" date="2017-05" db="EMBL/GenBank/DDBJ databases">
        <authorList>
            <person name="Varghese N."/>
            <person name="Submissions S."/>
        </authorList>
    </citation>
    <scope>NUCLEOTIDE SEQUENCE [LARGE SCALE GENOMIC DNA]</scope>
    <source>
        <strain evidence="3 4">DSM 45474</strain>
    </source>
</reference>
<dbReference type="AlphaFoldDB" id="A0A521EBD2"/>
<dbReference type="GO" id="GO:0003690">
    <property type="term" value="F:double-stranded DNA binding"/>
    <property type="evidence" value="ECO:0007669"/>
    <property type="project" value="InterPro"/>
</dbReference>